<organism evidence="1 2">
    <name type="scientific">Paenibacillus urinalis</name>
    <dbReference type="NCBI Taxonomy" id="521520"/>
    <lineage>
        <taxon>Bacteria</taxon>
        <taxon>Bacillati</taxon>
        <taxon>Bacillota</taxon>
        <taxon>Bacilli</taxon>
        <taxon>Bacillales</taxon>
        <taxon>Paenibacillaceae</taxon>
        <taxon>Paenibacillus</taxon>
    </lineage>
</organism>
<accession>A0ABY7XH54</accession>
<dbReference type="RefSeq" id="WP_274338753.1">
    <property type="nucleotide sequence ID" value="NZ_CP118109.1"/>
</dbReference>
<protein>
    <recommendedName>
        <fullName evidence="3">MarR family transcriptional regulator</fullName>
    </recommendedName>
</protein>
<dbReference type="EMBL" id="CP118109">
    <property type="protein sequence ID" value="WDI05167.1"/>
    <property type="molecule type" value="Genomic_DNA"/>
</dbReference>
<proteinExistence type="predicted"/>
<reference evidence="1 2" key="1">
    <citation type="submission" date="2023-02" db="EMBL/GenBank/DDBJ databases">
        <title>Pathogen: clinical or host-associated sample.</title>
        <authorList>
            <person name="Hergert J."/>
            <person name="Casey R."/>
            <person name="Wagner J."/>
            <person name="Young E.L."/>
            <person name="Oakeson K.F."/>
        </authorList>
    </citation>
    <scope>NUCLEOTIDE SEQUENCE [LARGE SCALE GENOMIC DNA]</scope>
    <source>
        <strain evidence="1 2">2022CK-00829</strain>
        <plasmid evidence="1 2">unnamed1</plasmid>
    </source>
</reference>
<keyword evidence="2" id="KW-1185">Reference proteome</keyword>
<evidence type="ECO:0000313" key="1">
    <source>
        <dbReference type="EMBL" id="WDI05167.1"/>
    </source>
</evidence>
<evidence type="ECO:0008006" key="3">
    <source>
        <dbReference type="Google" id="ProtNLM"/>
    </source>
</evidence>
<geneLocation type="plasmid" evidence="1 2">
    <name>unnamed1</name>
</geneLocation>
<sequence length="112" mass="12967">MSNKLLTEGRSLFDHSLSKEEVRNRNLDVFAFMMDMLRLYTERSISGSQLCMLHASYHSVNMKYTMGKKEFQYRLVVLINAGFIDRETIEKDDVLSPTELGMNRYDAVCTVA</sequence>
<gene>
    <name evidence="1" type="ORF">PUW25_25500</name>
</gene>
<dbReference type="Proteomes" id="UP001221519">
    <property type="component" value="Plasmid unnamed1"/>
</dbReference>
<keyword evidence="1" id="KW-0614">Plasmid</keyword>
<name>A0ABY7XH54_9BACL</name>
<evidence type="ECO:0000313" key="2">
    <source>
        <dbReference type="Proteomes" id="UP001221519"/>
    </source>
</evidence>